<evidence type="ECO:0000313" key="1">
    <source>
        <dbReference type="EMBL" id="MBM7572744.1"/>
    </source>
</evidence>
<organism evidence="1 2">
    <name type="scientific">Aquibacillus albus</name>
    <dbReference type="NCBI Taxonomy" id="1168171"/>
    <lineage>
        <taxon>Bacteria</taxon>
        <taxon>Bacillati</taxon>
        <taxon>Bacillota</taxon>
        <taxon>Bacilli</taxon>
        <taxon>Bacillales</taxon>
        <taxon>Bacillaceae</taxon>
        <taxon>Aquibacillus</taxon>
    </lineage>
</organism>
<evidence type="ECO:0000313" key="2">
    <source>
        <dbReference type="Proteomes" id="UP001296943"/>
    </source>
</evidence>
<reference evidence="1 2" key="1">
    <citation type="submission" date="2021-01" db="EMBL/GenBank/DDBJ databases">
        <title>Genomic Encyclopedia of Type Strains, Phase IV (KMG-IV): sequencing the most valuable type-strain genomes for metagenomic binning, comparative biology and taxonomic classification.</title>
        <authorList>
            <person name="Goeker M."/>
        </authorList>
    </citation>
    <scope>NUCLEOTIDE SEQUENCE [LARGE SCALE GENOMIC DNA]</scope>
    <source>
        <strain evidence="1 2">DSM 23711</strain>
    </source>
</reference>
<accession>A0ABS2N3S6</accession>
<proteinExistence type="predicted"/>
<dbReference type="EMBL" id="JAFBDR010000020">
    <property type="protein sequence ID" value="MBM7572744.1"/>
    <property type="molecule type" value="Genomic_DNA"/>
</dbReference>
<name>A0ABS2N3S6_9BACI</name>
<comment type="caution">
    <text evidence="1">The sequence shown here is derived from an EMBL/GenBank/DDBJ whole genome shotgun (WGS) entry which is preliminary data.</text>
</comment>
<dbReference type="Proteomes" id="UP001296943">
    <property type="component" value="Unassembled WGS sequence"/>
</dbReference>
<keyword evidence="2" id="KW-1185">Reference proteome</keyword>
<gene>
    <name evidence="1" type="ORF">JOC48_003275</name>
</gene>
<protein>
    <submittedName>
        <fullName evidence="1">Uncharacterized protein</fullName>
    </submittedName>
</protein>
<sequence length="71" mass="8416">MQITRVRTHGDPSLWNTLDVRKGYKFQQHEFAEHYRILDANNLRVHMGVDSNSARNTFLELTNEELWIGNM</sequence>